<keyword evidence="3" id="KW-0408">Iron</keyword>
<evidence type="ECO:0000313" key="7">
    <source>
        <dbReference type="Proteomes" id="UP000002654"/>
    </source>
</evidence>
<keyword evidence="6" id="KW-0378">Hydrolase</keyword>
<gene>
    <name evidence="6" type="ordered locus">TTX_1981</name>
</gene>
<feature type="domain" description="HhH-GPD" evidence="5">
    <location>
        <begin position="69"/>
        <end position="211"/>
    </location>
</feature>
<dbReference type="GO" id="GO:0046872">
    <property type="term" value="F:metal ion binding"/>
    <property type="evidence" value="ECO:0007669"/>
    <property type="project" value="UniProtKB-KW"/>
</dbReference>
<keyword evidence="6" id="KW-0255">Endonuclease</keyword>
<dbReference type="eggNOG" id="arCOG00465">
    <property type="taxonomic scope" value="Archaea"/>
</dbReference>
<dbReference type="KEGG" id="ttn:TTX_1981"/>
<dbReference type="Gene3D" id="1.10.340.30">
    <property type="entry name" value="Hypothetical protein, domain 2"/>
    <property type="match status" value="1"/>
</dbReference>
<dbReference type="PANTHER" id="PTHR10359">
    <property type="entry name" value="A/G-SPECIFIC ADENINE GLYCOSYLASE/ENDONUCLEASE III"/>
    <property type="match status" value="1"/>
</dbReference>
<sequence length="231" mass="25931">MKRFGVRKGVNVADDPHLSGRWFDPRRYIGDLSKDVEESVTRLLERYAGCVGLSISPGDEGLIFVAAFLTQNTSYHTNVLKWTRALFSRSEDLNDIAEAAPALGNSYQLKMLPEALREYLSTKPRTRSDLVRIRGVGAKVADLYLLFTGDTTAVPVDKHFIRYAPQLGLKGVPPRAELCARYVCEECPLRRNCLRAQASEKMGRLAGWVQTVVWLISTRKEAKARSQSEAR</sequence>
<evidence type="ECO:0000313" key="6">
    <source>
        <dbReference type="EMBL" id="CCC82595.1"/>
    </source>
</evidence>
<accession>G4RM00</accession>
<name>G4RM00_THETK</name>
<dbReference type="InterPro" id="IPR023170">
    <property type="entry name" value="HhH_base_excis_C"/>
</dbReference>
<keyword evidence="6" id="KW-0540">Nuclease</keyword>
<dbReference type="EMBL" id="FN869859">
    <property type="protein sequence ID" value="CCC82595.1"/>
    <property type="molecule type" value="Genomic_DNA"/>
</dbReference>
<protein>
    <submittedName>
        <fullName evidence="6">EndoIII-related endonuclease (AlkA family protein)</fullName>
    </submittedName>
</protein>
<keyword evidence="4" id="KW-0411">Iron-sulfur</keyword>
<evidence type="ECO:0000256" key="4">
    <source>
        <dbReference type="ARBA" id="ARBA00023014"/>
    </source>
</evidence>
<dbReference type="InterPro" id="IPR003265">
    <property type="entry name" value="HhH-GPD_domain"/>
</dbReference>
<evidence type="ECO:0000256" key="3">
    <source>
        <dbReference type="ARBA" id="ARBA00023004"/>
    </source>
</evidence>
<keyword evidence="1" id="KW-0004">4Fe-4S</keyword>
<dbReference type="PaxDb" id="768679-TTX_1981"/>
<dbReference type="InterPro" id="IPR011257">
    <property type="entry name" value="DNA_glycosylase"/>
</dbReference>
<dbReference type="AlphaFoldDB" id="G4RM00"/>
<keyword evidence="7" id="KW-1185">Reference proteome</keyword>
<proteinExistence type="predicted"/>
<dbReference type="PATRIC" id="fig|768679.9.peg.2004"/>
<organism evidence="6 7">
    <name type="scientific">Thermoproteus tenax (strain ATCC 35583 / DSM 2078 / JCM 9277 / NBRC 100435 / Kra 1)</name>
    <dbReference type="NCBI Taxonomy" id="768679"/>
    <lineage>
        <taxon>Archaea</taxon>
        <taxon>Thermoproteota</taxon>
        <taxon>Thermoprotei</taxon>
        <taxon>Thermoproteales</taxon>
        <taxon>Thermoproteaceae</taxon>
        <taxon>Thermoproteus</taxon>
    </lineage>
</organism>
<dbReference type="Proteomes" id="UP000002654">
    <property type="component" value="Chromosome"/>
</dbReference>
<dbReference type="GO" id="GO:0051539">
    <property type="term" value="F:4 iron, 4 sulfur cluster binding"/>
    <property type="evidence" value="ECO:0007669"/>
    <property type="project" value="UniProtKB-KW"/>
</dbReference>
<reference evidence="6 7" key="1">
    <citation type="journal article" date="2011" name="PLoS ONE">
        <title>The complete genome sequence of Thermoproteus tenax: a physiologically versatile member of the Crenarchaeota.</title>
        <authorList>
            <person name="Siebers B."/>
            <person name="Zaparty M."/>
            <person name="Raddatz G."/>
            <person name="Tjaden B."/>
            <person name="Albers S.V."/>
            <person name="Bell S.D."/>
            <person name="Blombach F."/>
            <person name="Kletzin A."/>
            <person name="Kyrpides N."/>
            <person name="Lanz C."/>
            <person name="Plagens A."/>
            <person name="Rampp M."/>
            <person name="Rosinus A."/>
            <person name="von Jan M."/>
            <person name="Makarova K.S."/>
            <person name="Klenk H.P."/>
            <person name="Schuster S.C."/>
            <person name="Hensel R."/>
        </authorList>
    </citation>
    <scope>NUCLEOTIDE SEQUENCE [LARGE SCALE GENOMIC DNA]</scope>
    <source>
        <strain evidence="7">ATCC 35583 / DSM 2078 / JCM 9277 / NBRC 100435 / Kra 1</strain>
    </source>
</reference>
<dbReference type="GO" id="GO:0004519">
    <property type="term" value="F:endonuclease activity"/>
    <property type="evidence" value="ECO:0007669"/>
    <property type="project" value="UniProtKB-KW"/>
</dbReference>
<evidence type="ECO:0000259" key="5">
    <source>
        <dbReference type="SMART" id="SM00478"/>
    </source>
</evidence>
<dbReference type="SUPFAM" id="SSF48150">
    <property type="entry name" value="DNA-glycosylase"/>
    <property type="match status" value="1"/>
</dbReference>
<dbReference type="GO" id="GO:0006284">
    <property type="term" value="P:base-excision repair"/>
    <property type="evidence" value="ECO:0007669"/>
    <property type="project" value="InterPro"/>
</dbReference>
<dbReference type="Gene3D" id="1.10.1670.10">
    <property type="entry name" value="Helix-hairpin-Helix base-excision DNA repair enzymes (C-terminal)"/>
    <property type="match status" value="1"/>
</dbReference>
<dbReference type="SMART" id="SM00478">
    <property type="entry name" value="ENDO3c"/>
    <property type="match status" value="1"/>
</dbReference>
<dbReference type="HOGENOM" id="CLU_1127125_0_0_2"/>
<evidence type="ECO:0000256" key="2">
    <source>
        <dbReference type="ARBA" id="ARBA00022723"/>
    </source>
</evidence>
<evidence type="ECO:0000256" key="1">
    <source>
        <dbReference type="ARBA" id="ARBA00022485"/>
    </source>
</evidence>
<keyword evidence="2" id="KW-0479">Metal-binding</keyword>